<evidence type="ECO:0000313" key="1">
    <source>
        <dbReference type="EMBL" id="OBR66500.1"/>
    </source>
</evidence>
<organism evidence="1 2">
    <name type="scientific">Paenibacillus oryzae</name>
    <dbReference type="NCBI Taxonomy" id="1844972"/>
    <lineage>
        <taxon>Bacteria</taxon>
        <taxon>Bacillati</taxon>
        <taxon>Bacillota</taxon>
        <taxon>Bacilli</taxon>
        <taxon>Bacillales</taxon>
        <taxon>Paenibacillaceae</taxon>
        <taxon>Paenibacillus</taxon>
    </lineage>
</organism>
<dbReference type="AlphaFoldDB" id="A0A1A5YM98"/>
<dbReference type="RefSeq" id="WP_068681733.1">
    <property type="nucleotide sequence ID" value="NZ_LYPA01000046.1"/>
</dbReference>
<dbReference type="EMBL" id="LYPA01000046">
    <property type="protein sequence ID" value="OBR66500.1"/>
    <property type="molecule type" value="Genomic_DNA"/>
</dbReference>
<dbReference type="OrthoDB" id="2667106at2"/>
<keyword evidence="2" id="KW-1185">Reference proteome</keyword>
<accession>A0A1A5YM98</accession>
<sequence>MNHITVLDPNMFLWEENDVEMYPEKYEIVLFEMMDIIDVLESNNNKIIFKKIFQDELENHYPAIDGNSDVTRVIYRFLAKIQDRIIDYPDFSFTHIHSEPHINNYLLSEVLQNEIKVLLSAIYKYNKIKEDDEELSFITVGFLRDESNGLLKIIAIDVEKEIVSIENSESLGDFLMRSKRKYEMNPKHEPESGWGSPFSASKDIAKKMLFNSINSAKGNSQALYFYDNDKEIFIVFRPHVDNVYHAYENDNPDEIPSDIRQHFLKKYPSKKLRRQNRGK</sequence>
<reference evidence="1 2" key="1">
    <citation type="submission" date="2016-05" db="EMBL/GenBank/DDBJ databases">
        <title>Paenibacillus oryzae. sp. nov., isolated from the rice root.</title>
        <authorList>
            <person name="Zhang J."/>
            <person name="Zhang X."/>
        </authorList>
    </citation>
    <scope>NUCLEOTIDE SEQUENCE [LARGE SCALE GENOMIC DNA]</scope>
    <source>
        <strain evidence="1 2">1DrF-4</strain>
    </source>
</reference>
<comment type="caution">
    <text evidence="1">The sequence shown here is derived from an EMBL/GenBank/DDBJ whole genome shotgun (WGS) entry which is preliminary data.</text>
</comment>
<name>A0A1A5YM98_9BACL</name>
<dbReference type="STRING" id="1844972.A7K91_03380"/>
<protein>
    <submittedName>
        <fullName evidence="1">Uncharacterized protein</fullName>
    </submittedName>
</protein>
<proteinExistence type="predicted"/>
<gene>
    <name evidence="1" type="ORF">A7K91_03380</name>
</gene>
<dbReference type="Proteomes" id="UP000092024">
    <property type="component" value="Unassembled WGS sequence"/>
</dbReference>
<evidence type="ECO:0000313" key="2">
    <source>
        <dbReference type="Proteomes" id="UP000092024"/>
    </source>
</evidence>